<accession>A0A498C3Z8</accession>
<dbReference type="Proteomes" id="UP000275461">
    <property type="component" value="Unassembled WGS sequence"/>
</dbReference>
<reference evidence="5 6" key="1">
    <citation type="submission" date="2018-10" db="EMBL/GenBank/DDBJ databases">
        <title>Genomic Encyclopedia of Type Strains, Phase IV (KMG-IV): sequencing the most valuable type-strain genomes for metagenomic binning, comparative biology and taxonomic classification.</title>
        <authorList>
            <person name="Goeker M."/>
        </authorList>
    </citation>
    <scope>NUCLEOTIDE SEQUENCE [LARGE SCALE GENOMIC DNA]</scope>
    <source>
        <strain evidence="5 6">DSM 12769</strain>
    </source>
</reference>
<dbReference type="InterPro" id="IPR007451">
    <property type="entry name" value="HflD"/>
</dbReference>
<gene>
    <name evidence="4" type="primary">hflD</name>
    <name evidence="5" type="ORF">DFR31_0301</name>
</gene>
<evidence type="ECO:0000313" key="6">
    <source>
        <dbReference type="Proteomes" id="UP000275461"/>
    </source>
</evidence>
<comment type="subcellular location">
    <subcellularLocation>
        <location evidence="4">Cytoplasm</location>
    </subcellularLocation>
    <subcellularLocation>
        <location evidence="4">Cell membrane</location>
        <topology evidence="4">Peripheral membrane protein</topology>
        <orientation evidence="4">Cytoplasmic side</orientation>
    </subcellularLocation>
</comment>
<dbReference type="SUPFAM" id="SSF101322">
    <property type="entry name" value="YcfC-like"/>
    <property type="match status" value="1"/>
</dbReference>
<name>A0A498C3Z8_9GAMM</name>
<dbReference type="Gene3D" id="1.10.3890.10">
    <property type="entry name" value="HflD-like"/>
    <property type="match status" value="1"/>
</dbReference>
<proteinExistence type="inferred from homology"/>
<evidence type="ECO:0000256" key="2">
    <source>
        <dbReference type="ARBA" id="ARBA00022490"/>
    </source>
</evidence>
<organism evidence="5 6">
    <name type="scientific">Alkalispirillum mobile</name>
    <dbReference type="NCBI Taxonomy" id="85925"/>
    <lineage>
        <taxon>Bacteria</taxon>
        <taxon>Pseudomonadati</taxon>
        <taxon>Pseudomonadota</taxon>
        <taxon>Gammaproteobacteria</taxon>
        <taxon>Chromatiales</taxon>
        <taxon>Ectothiorhodospiraceae</taxon>
        <taxon>Alkalispirillum</taxon>
    </lineage>
</organism>
<comment type="similarity">
    <text evidence="4">Belongs to the HflD family.</text>
</comment>
<comment type="caution">
    <text evidence="5">The sequence shown here is derived from an EMBL/GenBank/DDBJ whole genome shotgun (WGS) entry which is preliminary data.</text>
</comment>
<dbReference type="GO" id="GO:0005886">
    <property type="term" value="C:plasma membrane"/>
    <property type="evidence" value="ECO:0007669"/>
    <property type="project" value="UniProtKB-SubCell"/>
</dbReference>
<keyword evidence="6" id="KW-1185">Reference proteome</keyword>
<dbReference type="InterPro" id="IPR035932">
    <property type="entry name" value="HflD-like_sf"/>
</dbReference>
<evidence type="ECO:0000256" key="3">
    <source>
        <dbReference type="ARBA" id="ARBA00023136"/>
    </source>
</evidence>
<dbReference type="AlphaFoldDB" id="A0A498C3Z8"/>
<evidence type="ECO:0000256" key="1">
    <source>
        <dbReference type="ARBA" id="ARBA00022475"/>
    </source>
</evidence>
<dbReference type="RefSeq" id="WP_121440896.1">
    <property type="nucleotide sequence ID" value="NZ_RCDA01000001.1"/>
</dbReference>
<evidence type="ECO:0000313" key="5">
    <source>
        <dbReference type="EMBL" id="RLK50405.1"/>
    </source>
</evidence>
<keyword evidence="1 4" id="KW-1003">Cell membrane</keyword>
<dbReference type="PANTHER" id="PTHR38100">
    <property type="entry name" value="HIGH FREQUENCY LYSOGENIZATION PROTEIN HFLD"/>
    <property type="match status" value="1"/>
</dbReference>
<evidence type="ECO:0000256" key="4">
    <source>
        <dbReference type="HAMAP-Rule" id="MF_00695"/>
    </source>
</evidence>
<sequence>MQDRFEAQALALAAAMQALGLVRELATHGRLDEEQAAPLMGSLTQAYNGDLAGLYGGVAPLAPGLRRLITQLTNPENMESTRYLAGVMHLEKKLSKNKAMLGALGEGLDAARRQADYFHPLHENVLRNLGALYGDTISQLGPRIMVRGDPGHLQDERIAASIRAMLLAAIRAASLWRENGGGKLSLILRRQRVTQAAQALLDRVN</sequence>
<dbReference type="Pfam" id="PF04356">
    <property type="entry name" value="DUF489"/>
    <property type="match status" value="1"/>
</dbReference>
<dbReference type="OrthoDB" id="9788031at2"/>
<keyword evidence="2 4" id="KW-0963">Cytoplasm</keyword>
<keyword evidence="3 4" id="KW-0472">Membrane</keyword>
<dbReference type="NCBIfam" id="NF001246">
    <property type="entry name" value="PRK00218.1-2"/>
    <property type="match status" value="1"/>
</dbReference>
<dbReference type="PANTHER" id="PTHR38100:SF1">
    <property type="entry name" value="HIGH FREQUENCY LYSOGENIZATION PROTEIN HFLD"/>
    <property type="match status" value="1"/>
</dbReference>
<dbReference type="GO" id="GO:0005737">
    <property type="term" value="C:cytoplasm"/>
    <property type="evidence" value="ECO:0007669"/>
    <property type="project" value="UniProtKB-SubCell"/>
</dbReference>
<dbReference type="HAMAP" id="MF_00695">
    <property type="entry name" value="HflD_protein"/>
    <property type="match status" value="1"/>
</dbReference>
<protein>
    <recommendedName>
        <fullName evidence="4">High frequency lysogenization protein HflD homolog</fullName>
    </recommendedName>
</protein>
<dbReference type="EMBL" id="RCDA01000001">
    <property type="protein sequence ID" value="RLK50405.1"/>
    <property type="molecule type" value="Genomic_DNA"/>
</dbReference>